<dbReference type="AlphaFoldDB" id="A0A327XDL5"/>
<dbReference type="InterPro" id="IPR013249">
    <property type="entry name" value="RNA_pol_sigma70_r4_t2"/>
</dbReference>
<comment type="caution">
    <text evidence="7">The sequence shown here is derived from an EMBL/GenBank/DDBJ whole genome shotgun (WGS) entry which is preliminary data.</text>
</comment>
<dbReference type="PANTHER" id="PTHR43133:SF46">
    <property type="entry name" value="RNA POLYMERASE SIGMA-70 FACTOR ECF SUBFAMILY"/>
    <property type="match status" value="1"/>
</dbReference>
<dbReference type="PANTHER" id="PTHR43133">
    <property type="entry name" value="RNA POLYMERASE ECF-TYPE SIGMA FACTO"/>
    <property type="match status" value="1"/>
</dbReference>
<dbReference type="Gene3D" id="1.10.1740.10">
    <property type="match status" value="1"/>
</dbReference>
<keyword evidence="2" id="KW-0805">Transcription regulation</keyword>
<evidence type="ECO:0000256" key="4">
    <source>
        <dbReference type="ARBA" id="ARBA00023163"/>
    </source>
</evidence>
<evidence type="ECO:0000313" key="7">
    <source>
        <dbReference type="EMBL" id="RAK02346.1"/>
    </source>
</evidence>
<evidence type="ECO:0000256" key="1">
    <source>
        <dbReference type="ARBA" id="ARBA00010641"/>
    </source>
</evidence>
<dbReference type="GO" id="GO:0003677">
    <property type="term" value="F:DNA binding"/>
    <property type="evidence" value="ECO:0007669"/>
    <property type="project" value="InterPro"/>
</dbReference>
<proteinExistence type="inferred from homology"/>
<sequence length="206" mass="24523">MLVTLDHRQRIIEENDHLLDLWQRSKAGDKMAFCQLAESQYRALFGYAVNFTTDREFIKDSIQEIFINIWEKRQSLSIQYVSIYLFKSLRNQLLQEFRRSKHAVSVPMFQEVDQVSDWETVETEIEKSETDSESQRKIRQAIAGLPRRQQEVVFLKFYKGLENEEISELMEINRQSVANLLYKALTSLKSQMSIFKYWLIALFLLH</sequence>
<organism evidence="7 8">
    <name type="scientific">Larkinella arboricola</name>
    <dbReference type="NCBI Taxonomy" id="643671"/>
    <lineage>
        <taxon>Bacteria</taxon>
        <taxon>Pseudomonadati</taxon>
        <taxon>Bacteroidota</taxon>
        <taxon>Cytophagia</taxon>
        <taxon>Cytophagales</taxon>
        <taxon>Spirosomataceae</taxon>
        <taxon>Larkinella</taxon>
    </lineage>
</organism>
<dbReference type="EMBL" id="QLMC01000001">
    <property type="protein sequence ID" value="RAK02346.1"/>
    <property type="molecule type" value="Genomic_DNA"/>
</dbReference>
<dbReference type="SUPFAM" id="SSF88659">
    <property type="entry name" value="Sigma3 and sigma4 domains of RNA polymerase sigma factors"/>
    <property type="match status" value="1"/>
</dbReference>
<reference evidence="7 8" key="1">
    <citation type="submission" date="2018-06" db="EMBL/GenBank/DDBJ databases">
        <title>Genomic Encyclopedia of Archaeal and Bacterial Type Strains, Phase II (KMG-II): from individual species to whole genera.</title>
        <authorList>
            <person name="Goeker M."/>
        </authorList>
    </citation>
    <scope>NUCLEOTIDE SEQUENCE [LARGE SCALE GENOMIC DNA]</scope>
    <source>
        <strain evidence="7 8">DSM 21851</strain>
    </source>
</reference>
<feature type="domain" description="RNA polymerase sigma-70 region 2" evidence="5">
    <location>
        <begin position="37"/>
        <end position="101"/>
    </location>
</feature>
<dbReference type="SUPFAM" id="SSF88946">
    <property type="entry name" value="Sigma2 domain of RNA polymerase sigma factors"/>
    <property type="match status" value="1"/>
</dbReference>
<dbReference type="InterPro" id="IPR013324">
    <property type="entry name" value="RNA_pol_sigma_r3/r4-like"/>
</dbReference>
<protein>
    <submittedName>
        <fullName evidence="7">RNA polymerase sigma-70 factor (ECF subfamily)</fullName>
    </submittedName>
</protein>
<evidence type="ECO:0000256" key="3">
    <source>
        <dbReference type="ARBA" id="ARBA00023082"/>
    </source>
</evidence>
<feature type="domain" description="RNA polymerase sigma factor 70 region 4 type 2" evidence="6">
    <location>
        <begin position="136"/>
        <end position="187"/>
    </location>
</feature>
<gene>
    <name evidence="7" type="ORF">LX87_00466</name>
</gene>
<dbReference type="GO" id="GO:0016987">
    <property type="term" value="F:sigma factor activity"/>
    <property type="evidence" value="ECO:0007669"/>
    <property type="project" value="UniProtKB-KW"/>
</dbReference>
<evidence type="ECO:0000259" key="5">
    <source>
        <dbReference type="Pfam" id="PF04542"/>
    </source>
</evidence>
<dbReference type="Pfam" id="PF04542">
    <property type="entry name" value="Sigma70_r2"/>
    <property type="match status" value="1"/>
</dbReference>
<evidence type="ECO:0000313" key="8">
    <source>
        <dbReference type="Proteomes" id="UP000248790"/>
    </source>
</evidence>
<accession>A0A327XDL5</accession>
<dbReference type="InterPro" id="IPR007627">
    <property type="entry name" value="RNA_pol_sigma70_r2"/>
</dbReference>
<dbReference type="Gene3D" id="1.10.10.10">
    <property type="entry name" value="Winged helix-like DNA-binding domain superfamily/Winged helix DNA-binding domain"/>
    <property type="match status" value="1"/>
</dbReference>
<dbReference type="InterPro" id="IPR014284">
    <property type="entry name" value="RNA_pol_sigma-70_dom"/>
</dbReference>
<dbReference type="CDD" id="cd06171">
    <property type="entry name" value="Sigma70_r4"/>
    <property type="match status" value="1"/>
</dbReference>
<dbReference type="InterPro" id="IPR013325">
    <property type="entry name" value="RNA_pol_sigma_r2"/>
</dbReference>
<keyword evidence="8" id="KW-1185">Reference proteome</keyword>
<keyword evidence="3" id="KW-0731">Sigma factor</keyword>
<name>A0A327XDL5_LARAB</name>
<evidence type="ECO:0000259" key="6">
    <source>
        <dbReference type="Pfam" id="PF08281"/>
    </source>
</evidence>
<dbReference type="Pfam" id="PF08281">
    <property type="entry name" value="Sigma70_r4_2"/>
    <property type="match status" value="1"/>
</dbReference>
<keyword evidence="4" id="KW-0804">Transcription</keyword>
<evidence type="ECO:0000256" key="2">
    <source>
        <dbReference type="ARBA" id="ARBA00023015"/>
    </source>
</evidence>
<dbReference type="Proteomes" id="UP000248790">
    <property type="component" value="Unassembled WGS sequence"/>
</dbReference>
<dbReference type="InterPro" id="IPR036388">
    <property type="entry name" value="WH-like_DNA-bd_sf"/>
</dbReference>
<dbReference type="InterPro" id="IPR039425">
    <property type="entry name" value="RNA_pol_sigma-70-like"/>
</dbReference>
<dbReference type="NCBIfam" id="TIGR02937">
    <property type="entry name" value="sigma70-ECF"/>
    <property type="match status" value="1"/>
</dbReference>
<comment type="similarity">
    <text evidence="1">Belongs to the sigma-70 factor family. ECF subfamily.</text>
</comment>
<dbReference type="GO" id="GO:0006352">
    <property type="term" value="P:DNA-templated transcription initiation"/>
    <property type="evidence" value="ECO:0007669"/>
    <property type="project" value="InterPro"/>
</dbReference>